<sequence>MRMHMAKNIYSSSFHPRHGRKKLGCLHLGQGKSPDGGGHGVRPEAEVLLEVGPVGGGRDPEVAQHPPHLRLLVLPRLGQVGPPRRRVGGRRGRPVSAGFLLRLRLRRRRLGSSGLFVRPQPPEPRHDGRELGVDVGLGEGEAEVLQALDLLELQLRQAPPAAAPAPPPARPPRLRPPALRQRLRRRQAVLPGQDGLEPRAVAVGDLERLQLAVERGGLGLVAPRPAVPLQPRRGPLQLALALLRRRLLRLLPLRRRRRRQRRGRGVGAEHEAVEPAGVVERDGLLRRHG</sequence>
<evidence type="ECO:0000313" key="2">
    <source>
        <dbReference type="Proteomes" id="UP000015106"/>
    </source>
</evidence>
<name>A0A8R7V4W1_TRIUA</name>
<organism evidence="1 2">
    <name type="scientific">Triticum urartu</name>
    <name type="common">Red wild einkorn</name>
    <name type="synonym">Crithodium urartu</name>
    <dbReference type="NCBI Taxonomy" id="4572"/>
    <lineage>
        <taxon>Eukaryota</taxon>
        <taxon>Viridiplantae</taxon>
        <taxon>Streptophyta</taxon>
        <taxon>Embryophyta</taxon>
        <taxon>Tracheophyta</taxon>
        <taxon>Spermatophyta</taxon>
        <taxon>Magnoliopsida</taxon>
        <taxon>Liliopsida</taxon>
        <taxon>Poales</taxon>
        <taxon>Poaceae</taxon>
        <taxon>BOP clade</taxon>
        <taxon>Pooideae</taxon>
        <taxon>Triticodae</taxon>
        <taxon>Triticeae</taxon>
        <taxon>Triticinae</taxon>
        <taxon>Triticum</taxon>
    </lineage>
</organism>
<reference evidence="1" key="2">
    <citation type="submission" date="2018-03" db="EMBL/GenBank/DDBJ databases">
        <title>The Triticum urartu genome reveals the dynamic nature of wheat genome evolution.</title>
        <authorList>
            <person name="Ling H."/>
            <person name="Ma B."/>
            <person name="Shi X."/>
            <person name="Liu H."/>
            <person name="Dong L."/>
            <person name="Sun H."/>
            <person name="Cao Y."/>
            <person name="Gao Q."/>
            <person name="Zheng S."/>
            <person name="Li Y."/>
            <person name="Yu Y."/>
            <person name="Du H."/>
            <person name="Qi M."/>
            <person name="Li Y."/>
            <person name="Yu H."/>
            <person name="Cui Y."/>
            <person name="Wang N."/>
            <person name="Chen C."/>
            <person name="Wu H."/>
            <person name="Zhao Y."/>
            <person name="Zhang J."/>
            <person name="Li Y."/>
            <person name="Zhou W."/>
            <person name="Zhang B."/>
            <person name="Hu W."/>
            <person name="Eijk M."/>
            <person name="Tang J."/>
            <person name="Witsenboer H."/>
            <person name="Zhao S."/>
            <person name="Li Z."/>
            <person name="Zhang A."/>
            <person name="Wang D."/>
            <person name="Liang C."/>
        </authorList>
    </citation>
    <scope>NUCLEOTIDE SEQUENCE [LARGE SCALE GENOMIC DNA]</scope>
    <source>
        <strain evidence="1">cv. G1812</strain>
    </source>
</reference>
<keyword evidence="2" id="KW-1185">Reference proteome</keyword>
<protein>
    <submittedName>
        <fullName evidence="1">Uncharacterized protein</fullName>
    </submittedName>
</protein>
<dbReference type="Proteomes" id="UP000015106">
    <property type="component" value="Chromosome 7"/>
</dbReference>
<proteinExistence type="predicted"/>
<dbReference type="AlphaFoldDB" id="A0A8R7V4W1"/>
<dbReference type="Gramene" id="TuG1812G0700003859.01.T01">
    <property type="protein sequence ID" value="TuG1812G0700003859.01.T01.cds450211"/>
    <property type="gene ID" value="TuG1812G0700003859.01"/>
</dbReference>
<reference evidence="1" key="3">
    <citation type="submission" date="2022-06" db="UniProtKB">
        <authorList>
            <consortium name="EnsemblPlants"/>
        </authorList>
    </citation>
    <scope>IDENTIFICATION</scope>
</reference>
<dbReference type="EnsemblPlants" id="TuG1812G0700003859.01.T01">
    <property type="protein sequence ID" value="TuG1812G0700003859.01.T01.cds450211"/>
    <property type="gene ID" value="TuG1812G0700003859.01"/>
</dbReference>
<accession>A0A8R7V4W1</accession>
<evidence type="ECO:0000313" key="1">
    <source>
        <dbReference type="EnsemblPlants" id="TuG1812G0700003859.01.T01.cds450211"/>
    </source>
</evidence>
<gene>
    <name evidence="1" type="primary">LOC125523899</name>
</gene>
<reference evidence="2" key="1">
    <citation type="journal article" date="2013" name="Nature">
        <title>Draft genome of the wheat A-genome progenitor Triticum urartu.</title>
        <authorList>
            <person name="Ling H.Q."/>
            <person name="Zhao S."/>
            <person name="Liu D."/>
            <person name="Wang J."/>
            <person name="Sun H."/>
            <person name="Zhang C."/>
            <person name="Fan H."/>
            <person name="Li D."/>
            <person name="Dong L."/>
            <person name="Tao Y."/>
            <person name="Gao C."/>
            <person name="Wu H."/>
            <person name="Li Y."/>
            <person name="Cui Y."/>
            <person name="Guo X."/>
            <person name="Zheng S."/>
            <person name="Wang B."/>
            <person name="Yu K."/>
            <person name="Liang Q."/>
            <person name="Yang W."/>
            <person name="Lou X."/>
            <person name="Chen J."/>
            <person name="Feng M."/>
            <person name="Jian J."/>
            <person name="Zhang X."/>
            <person name="Luo G."/>
            <person name="Jiang Y."/>
            <person name="Liu J."/>
            <person name="Wang Z."/>
            <person name="Sha Y."/>
            <person name="Zhang B."/>
            <person name="Wu H."/>
            <person name="Tang D."/>
            <person name="Shen Q."/>
            <person name="Xue P."/>
            <person name="Zou S."/>
            <person name="Wang X."/>
            <person name="Liu X."/>
            <person name="Wang F."/>
            <person name="Yang Y."/>
            <person name="An X."/>
            <person name="Dong Z."/>
            <person name="Zhang K."/>
            <person name="Zhang X."/>
            <person name="Luo M.C."/>
            <person name="Dvorak J."/>
            <person name="Tong Y."/>
            <person name="Wang J."/>
            <person name="Yang H."/>
            <person name="Li Z."/>
            <person name="Wang D."/>
            <person name="Zhang A."/>
            <person name="Wang J."/>
        </authorList>
    </citation>
    <scope>NUCLEOTIDE SEQUENCE</scope>
    <source>
        <strain evidence="2">cv. G1812</strain>
    </source>
</reference>